<reference evidence="1" key="1">
    <citation type="submission" date="2020-04" db="EMBL/GenBank/DDBJ databases">
        <authorList>
            <person name="Chiriac C."/>
            <person name="Salcher M."/>
            <person name="Ghai R."/>
            <person name="Kavagutti S V."/>
        </authorList>
    </citation>
    <scope>NUCLEOTIDE SEQUENCE</scope>
</reference>
<organism evidence="1">
    <name type="scientific">uncultured Caudovirales phage</name>
    <dbReference type="NCBI Taxonomy" id="2100421"/>
    <lineage>
        <taxon>Viruses</taxon>
        <taxon>Duplodnaviria</taxon>
        <taxon>Heunggongvirae</taxon>
        <taxon>Uroviricota</taxon>
        <taxon>Caudoviricetes</taxon>
        <taxon>Peduoviridae</taxon>
        <taxon>Maltschvirus</taxon>
        <taxon>Maltschvirus maltsch</taxon>
    </lineage>
</organism>
<name>A0A6J5N3F3_9CAUD</name>
<evidence type="ECO:0000313" key="1">
    <source>
        <dbReference type="EMBL" id="CAB4153232.1"/>
    </source>
</evidence>
<protein>
    <submittedName>
        <fullName evidence="1">Uncharacterized protein</fullName>
    </submittedName>
</protein>
<accession>A0A6J5N3F3</accession>
<dbReference type="EMBL" id="LR796585">
    <property type="protein sequence ID" value="CAB4153232.1"/>
    <property type="molecule type" value="Genomic_DNA"/>
</dbReference>
<gene>
    <name evidence="1" type="ORF">UFOVP606_53</name>
</gene>
<sequence length="240" mass="27990">MIKLKANKQPFQLAQGWHEVTLKQWKLIEKAQTSHQIAEILTGLEVNDDTLFQLLPFLKWFETPFNKDSWKLPTQIEIAGQKYSTSINIRNKEYAQKILLQQLKPTDFLLSIMIYMQPVIDKALFDYERAIELMPLLDDVLLCELYPLAENIYKQLKRIVDTEREEIVAKPTAEQIRAGIAMFDVFGVNNTIDALAGGDVLKYNDILRLDYNTIFVKLKRNKLESTFKNNYSKIMNNKQN</sequence>
<proteinExistence type="predicted"/>